<organism evidence="2 3">
    <name type="scientific">Gambusia affinis</name>
    <name type="common">Western mosquitofish</name>
    <name type="synonym">Heterandria affinis</name>
    <dbReference type="NCBI Taxonomy" id="33528"/>
    <lineage>
        <taxon>Eukaryota</taxon>
        <taxon>Metazoa</taxon>
        <taxon>Chordata</taxon>
        <taxon>Craniata</taxon>
        <taxon>Vertebrata</taxon>
        <taxon>Euteleostomi</taxon>
        <taxon>Actinopterygii</taxon>
        <taxon>Neopterygii</taxon>
        <taxon>Teleostei</taxon>
        <taxon>Neoteleostei</taxon>
        <taxon>Acanthomorphata</taxon>
        <taxon>Ovalentaria</taxon>
        <taxon>Atherinomorphae</taxon>
        <taxon>Cyprinodontiformes</taxon>
        <taxon>Poeciliidae</taxon>
        <taxon>Poeciliinae</taxon>
        <taxon>Gambusia</taxon>
    </lineage>
</organism>
<gene>
    <name evidence="2" type="ORF">CCH79_00011368</name>
</gene>
<comment type="caution">
    <text evidence="2">The sequence shown here is derived from an EMBL/GenBank/DDBJ whole genome shotgun (WGS) entry which is preliminary data.</text>
</comment>
<proteinExistence type="predicted"/>
<protein>
    <submittedName>
        <fullName evidence="2">Uncharacterized protein</fullName>
    </submittedName>
</protein>
<dbReference type="EMBL" id="NHOQ01002364">
    <property type="protein sequence ID" value="PWA17381.1"/>
    <property type="molecule type" value="Genomic_DNA"/>
</dbReference>
<feature type="region of interest" description="Disordered" evidence="1">
    <location>
        <begin position="1"/>
        <end position="24"/>
    </location>
</feature>
<evidence type="ECO:0000313" key="2">
    <source>
        <dbReference type="EMBL" id="PWA17381.1"/>
    </source>
</evidence>
<name>A0A315V5T2_GAMAF</name>
<dbReference type="AlphaFoldDB" id="A0A315V5T2"/>
<evidence type="ECO:0000256" key="1">
    <source>
        <dbReference type="SAM" id="MobiDB-lite"/>
    </source>
</evidence>
<keyword evidence="3" id="KW-1185">Reference proteome</keyword>
<sequence>MAGSSEKIPIATAEPEDQHQFMPPCKTKPWHPAVHPLRVTGTVKPQSSHVSWGFCFAARVEPVQAYSAVAGCIQQTEKCKSSASSLWYSVRQMNGAIVLWDPELVKRGGEEEWGEGLPPTLSLSLVRPKLRGQEVENTSGKMQSAVCARSAP</sequence>
<dbReference type="Proteomes" id="UP000250572">
    <property type="component" value="Unassembled WGS sequence"/>
</dbReference>
<evidence type="ECO:0000313" key="3">
    <source>
        <dbReference type="Proteomes" id="UP000250572"/>
    </source>
</evidence>
<reference evidence="2 3" key="1">
    <citation type="journal article" date="2018" name="G3 (Bethesda)">
        <title>A High-Quality Reference Genome for the Invasive Mosquitofish Gambusia affinis Using a Chicago Library.</title>
        <authorList>
            <person name="Hoffberg S.L."/>
            <person name="Troendle N.J."/>
            <person name="Glenn T.C."/>
            <person name="Mahmud O."/>
            <person name="Louha S."/>
            <person name="Chalopin D."/>
            <person name="Bennetzen J.L."/>
            <person name="Mauricio R."/>
        </authorList>
    </citation>
    <scope>NUCLEOTIDE SEQUENCE [LARGE SCALE GENOMIC DNA]</scope>
    <source>
        <strain evidence="2">NE01/NJP1002.9</strain>
        <tissue evidence="2">Muscle</tissue>
    </source>
</reference>
<accession>A0A315V5T2</accession>